<dbReference type="Proteomes" id="UP000002350">
    <property type="component" value="Chromosome"/>
</dbReference>
<organism evidence="1 2">
    <name type="scientific">Shewanella violacea (strain JCM 10179 / CIP 106290 / LMG 19151 / DSS12)</name>
    <dbReference type="NCBI Taxonomy" id="637905"/>
    <lineage>
        <taxon>Bacteria</taxon>
        <taxon>Pseudomonadati</taxon>
        <taxon>Pseudomonadota</taxon>
        <taxon>Gammaproteobacteria</taxon>
        <taxon>Alteromonadales</taxon>
        <taxon>Shewanellaceae</taxon>
        <taxon>Shewanella</taxon>
    </lineage>
</organism>
<sequence>MSDFLSMKSVDRGMLITSVMLVKNQIKTAAVTVKICSQVNKANTNKPTLTHASRLGRGLLKNL</sequence>
<keyword evidence="2" id="KW-1185">Reference proteome</keyword>
<protein>
    <submittedName>
        <fullName evidence="1">Uncharacterized protein</fullName>
    </submittedName>
</protein>
<gene>
    <name evidence="1" type="ordered locus">SVI_2509</name>
</gene>
<evidence type="ECO:0000313" key="1">
    <source>
        <dbReference type="EMBL" id="BAJ02480.1"/>
    </source>
</evidence>
<dbReference type="EMBL" id="AP011177">
    <property type="protein sequence ID" value="BAJ02480.1"/>
    <property type="molecule type" value="Genomic_DNA"/>
</dbReference>
<name>D4ZLD1_SHEVD</name>
<evidence type="ECO:0000313" key="2">
    <source>
        <dbReference type="Proteomes" id="UP000002350"/>
    </source>
</evidence>
<accession>D4ZLD1</accession>
<dbReference type="KEGG" id="svo:SVI_2509"/>
<dbReference type="HOGENOM" id="CLU_2883444_0_0_6"/>
<dbReference type="RefSeq" id="WP_013051784.1">
    <property type="nucleotide sequence ID" value="NC_014012.1"/>
</dbReference>
<proteinExistence type="predicted"/>
<dbReference type="AlphaFoldDB" id="D4ZLD1"/>
<reference evidence="2" key="1">
    <citation type="journal article" date="2010" name="Mol. Biosyst.">
        <title>Complete genome sequence and comparative analysis of Shewanella violacea, a psychrophilic and piezophilic bacterium from deep sea floor sediments.</title>
        <authorList>
            <person name="Aono E."/>
            <person name="Baba T."/>
            <person name="Ara T."/>
            <person name="Nishi T."/>
            <person name="Nakamichi T."/>
            <person name="Inamoto E."/>
            <person name="Toyonaga H."/>
            <person name="Hasegawa M."/>
            <person name="Takai Y."/>
            <person name="Okumura Y."/>
            <person name="Baba M."/>
            <person name="Tomita M."/>
            <person name="Kato C."/>
            <person name="Oshima T."/>
            <person name="Nakasone K."/>
            <person name="Mori H."/>
        </authorList>
    </citation>
    <scope>NUCLEOTIDE SEQUENCE [LARGE SCALE GENOMIC DNA]</scope>
    <source>
        <strain evidence="2">JCM 10179 / CIP 106290 / LMG 19151 / DSS12</strain>
    </source>
</reference>
<dbReference type="STRING" id="637905.SVI_2509"/>